<reference evidence="2 3" key="1">
    <citation type="submission" date="2018-01" db="EMBL/GenBank/DDBJ databases">
        <title>Deinococcus koreensis sp. nov., a radiation-resistant bacterium isolated from river water.</title>
        <authorList>
            <person name="Choi A."/>
        </authorList>
    </citation>
    <scope>NUCLEOTIDE SEQUENCE [LARGE SCALE GENOMIC DNA]</scope>
    <source>
        <strain evidence="2 3">SJW1-2</strain>
    </source>
</reference>
<feature type="signal peptide" evidence="1">
    <location>
        <begin position="1"/>
        <end position="17"/>
    </location>
</feature>
<dbReference type="RefSeq" id="WP_103310763.1">
    <property type="nucleotide sequence ID" value="NZ_PPPD01000001.1"/>
</dbReference>
<keyword evidence="1" id="KW-0732">Signal</keyword>
<protein>
    <recommendedName>
        <fullName evidence="4">Lipoprotein</fullName>
    </recommendedName>
</protein>
<organism evidence="2 3">
    <name type="scientific">Deinococcus koreensis</name>
    <dbReference type="NCBI Taxonomy" id="2054903"/>
    <lineage>
        <taxon>Bacteria</taxon>
        <taxon>Thermotogati</taxon>
        <taxon>Deinococcota</taxon>
        <taxon>Deinococci</taxon>
        <taxon>Deinococcales</taxon>
        <taxon>Deinococcaceae</taxon>
        <taxon>Deinococcus</taxon>
    </lineage>
</organism>
<evidence type="ECO:0000313" key="3">
    <source>
        <dbReference type="Proteomes" id="UP000236379"/>
    </source>
</evidence>
<name>A0A2K3UVZ4_9DEIO</name>
<dbReference type="Proteomes" id="UP000236379">
    <property type="component" value="Unassembled WGS sequence"/>
</dbReference>
<keyword evidence="3" id="KW-1185">Reference proteome</keyword>
<evidence type="ECO:0008006" key="4">
    <source>
        <dbReference type="Google" id="ProtNLM"/>
    </source>
</evidence>
<feature type="chain" id="PRO_5014477154" description="Lipoprotein" evidence="1">
    <location>
        <begin position="18"/>
        <end position="219"/>
    </location>
</feature>
<comment type="caution">
    <text evidence="2">The sequence shown here is derived from an EMBL/GenBank/DDBJ whole genome shotgun (WGS) entry which is preliminary data.</text>
</comment>
<evidence type="ECO:0000256" key="1">
    <source>
        <dbReference type="SAM" id="SignalP"/>
    </source>
</evidence>
<dbReference type="OrthoDB" id="69281at2"/>
<dbReference type="EMBL" id="PPPD01000001">
    <property type="protein sequence ID" value="PNY80707.1"/>
    <property type="molecule type" value="Genomic_DNA"/>
</dbReference>
<gene>
    <name evidence="2" type="ORF">CVO96_04410</name>
</gene>
<dbReference type="PROSITE" id="PS51257">
    <property type="entry name" value="PROKAR_LIPOPROTEIN"/>
    <property type="match status" value="1"/>
</dbReference>
<dbReference type="AlphaFoldDB" id="A0A2K3UVZ4"/>
<sequence>MNIKNTALIGLALPLLAGCGQVVGAFVPPQTVSNPGNLTGATLSTASAMRIQTVVGDIQYDTSAALPPQSFADIKYPDDVPFGIRPRAVSLKVAFSKAAVVGPCVAPDTFTVTLKTFSASLWNSGDKAGAATLSGAPNLTVKATRTGVGAGGTTYSLAANSVSVSANAATTDRAIDILTTGGQNDASASAQISADSDALAGCHLSFTLGDSSVTLSNFK</sequence>
<proteinExistence type="predicted"/>
<evidence type="ECO:0000313" key="2">
    <source>
        <dbReference type="EMBL" id="PNY80707.1"/>
    </source>
</evidence>
<accession>A0A2K3UVZ4</accession>